<reference evidence="7 8" key="1">
    <citation type="submission" date="2020-01" db="EMBL/GenBank/DDBJ databases">
        <authorList>
            <person name="Deng T."/>
        </authorList>
    </citation>
    <scope>NUCLEOTIDE SEQUENCE [LARGE SCALE GENOMIC DNA]</scope>
    <source>
        <strain evidence="7 8">5221</strain>
    </source>
</reference>
<dbReference type="PANTHER" id="PTHR43369">
    <property type="entry name" value="PHOSPHORIBOSYLGLYCINAMIDE FORMYLTRANSFERASE"/>
    <property type="match status" value="1"/>
</dbReference>
<keyword evidence="3 4" id="KW-0658">Purine biosynthesis</keyword>
<proteinExistence type="inferred from homology"/>
<evidence type="ECO:0000256" key="2">
    <source>
        <dbReference type="ARBA" id="ARBA00022679"/>
    </source>
</evidence>
<dbReference type="UniPathway" id="UPA00074">
    <property type="reaction ID" value="UER00126"/>
</dbReference>
<dbReference type="CDD" id="cd08645">
    <property type="entry name" value="FMT_core_GART"/>
    <property type="match status" value="1"/>
</dbReference>
<comment type="similarity">
    <text evidence="4">Belongs to the GART family.</text>
</comment>
<comment type="caution">
    <text evidence="7">The sequence shown here is derived from an EMBL/GenBank/DDBJ whole genome shotgun (WGS) entry which is preliminary data.</text>
</comment>
<feature type="active site" description="Proton donor" evidence="4">
    <location>
        <position position="110"/>
    </location>
</feature>
<feature type="region of interest" description="Disordered" evidence="5">
    <location>
        <begin position="200"/>
        <end position="220"/>
    </location>
</feature>
<keyword evidence="8" id="KW-1185">Reference proteome</keyword>
<dbReference type="AlphaFoldDB" id="A0A6N9H7E2"/>
<comment type="caution">
    <text evidence="4">Lacks conserved residue(s) required for the propagation of feature annotation.</text>
</comment>
<evidence type="ECO:0000313" key="8">
    <source>
        <dbReference type="Proteomes" id="UP000469215"/>
    </source>
</evidence>
<feature type="binding site" evidence="4">
    <location>
        <position position="66"/>
    </location>
    <ligand>
        <name>(6R)-10-formyltetrahydrofolate</name>
        <dbReference type="ChEBI" id="CHEBI:195366"/>
    </ligand>
</feature>
<feature type="compositionally biased region" description="Low complexity" evidence="5">
    <location>
        <begin position="202"/>
        <end position="220"/>
    </location>
</feature>
<comment type="pathway">
    <text evidence="1 4">Purine metabolism; IMP biosynthesis via de novo pathway; N(2)-formyl-N(1)-(5-phospho-D-ribosyl)glycinamide from N(1)-(5-phospho-D-ribosyl)glycinamide (10-formyl THF route): step 1/1.</text>
</comment>
<dbReference type="Proteomes" id="UP000469215">
    <property type="component" value="Unassembled WGS sequence"/>
</dbReference>
<dbReference type="RefSeq" id="WP_160953443.1">
    <property type="nucleotide sequence ID" value="NZ_WWEQ01000032.1"/>
</dbReference>
<keyword evidence="2 4" id="KW-0808">Transferase</keyword>
<dbReference type="HAMAP" id="MF_01930">
    <property type="entry name" value="PurN"/>
    <property type="match status" value="1"/>
</dbReference>
<evidence type="ECO:0000256" key="4">
    <source>
        <dbReference type="HAMAP-Rule" id="MF_01930"/>
    </source>
</evidence>
<dbReference type="Gene3D" id="3.40.50.170">
    <property type="entry name" value="Formyl transferase, N-terminal domain"/>
    <property type="match status" value="1"/>
</dbReference>
<evidence type="ECO:0000256" key="1">
    <source>
        <dbReference type="ARBA" id="ARBA00005054"/>
    </source>
</evidence>
<dbReference type="InterPro" id="IPR002376">
    <property type="entry name" value="Formyl_transf_N"/>
</dbReference>
<dbReference type="InterPro" id="IPR004607">
    <property type="entry name" value="GART"/>
</dbReference>
<dbReference type="EMBL" id="WWEQ01000032">
    <property type="protein sequence ID" value="MYM20017.1"/>
    <property type="molecule type" value="Genomic_DNA"/>
</dbReference>
<evidence type="ECO:0000256" key="3">
    <source>
        <dbReference type="ARBA" id="ARBA00022755"/>
    </source>
</evidence>
<evidence type="ECO:0000259" key="6">
    <source>
        <dbReference type="Pfam" id="PF00551"/>
    </source>
</evidence>
<feature type="site" description="Raises pKa of active site His" evidence="4">
    <location>
        <position position="146"/>
    </location>
</feature>
<organism evidence="7 8">
    <name type="scientific">Brevibacterium rongguiense</name>
    <dbReference type="NCBI Taxonomy" id="2695267"/>
    <lineage>
        <taxon>Bacteria</taxon>
        <taxon>Bacillati</taxon>
        <taxon>Actinomycetota</taxon>
        <taxon>Actinomycetes</taxon>
        <taxon>Micrococcales</taxon>
        <taxon>Brevibacteriaceae</taxon>
        <taxon>Brevibacterium</taxon>
    </lineage>
</organism>
<comment type="catalytic activity">
    <reaction evidence="4">
        <text>N(1)-(5-phospho-beta-D-ribosyl)glycinamide + (6R)-10-formyltetrahydrofolate = N(2)-formyl-N(1)-(5-phospho-beta-D-ribosyl)glycinamide + (6S)-5,6,7,8-tetrahydrofolate + H(+)</text>
        <dbReference type="Rhea" id="RHEA:15053"/>
        <dbReference type="ChEBI" id="CHEBI:15378"/>
        <dbReference type="ChEBI" id="CHEBI:57453"/>
        <dbReference type="ChEBI" id="CHEBI:143788"/>
        <dbReference type="ChEBI" id="CHEBI:147286"/>
        <dbReference type="ChEBI" id="CHEBI:195366"/>
        <dbReference type="EC" id="2.1.2.2"/>
    </reaction>
</comment>
<dbReference type="InterPro" id="IPR036477">
    <property type="entry name" value="Formyl_transf_N_sf"/>
</dbReference>
<comment type="function">
    <text evidence="4">Catalyzes the transfer of a formyl group from 10-formyltetrahydrofolate to 5-phospho-ribosyl-glycinamide (GAR), producing 5-phospho-ribosyl-N-formylglycinamide (FGAR) and tetrahydrofolate.</text>
</comment>
<dbReference type="GO" id="GO:0005829">
    <property type="term" value="C:cytosol"/>
    <property type="evidence" value="ECO:0007669"/>
    <property type="project" value="TreeGrafter"/>
</dbReference>
<dbReference type="SUPFAM" id="SSF53328">
    <property type="entry name" value="Formyltransferase"/>
    <property type="match status" value="1"/>
</dbReference>
<evidence type="ECO:0000313" key="7">
    <source>
        <dbReference type="EMBL" id="MYM20017.1"/>
    </source>
</evidence>
<gene>
    <name evidence="4" type="primary">purN</name>
    <name evidence="7" type="ORF">GSY69_08585</name>
</gene>
<dbReference type="NCBIfam" id="TIGR00639">
    <property type="entry name" value="PurN"/>
    <property type="match status" value="1"/>
</dbReference>
<evidence type="ECO:0000256" key="5">
    <source>
        <dbReference type="SAM" id="MobiDB-lite"/>
    </source>
</evidence>
<dbReference type="EC" id="2.1.2.2" evidence="4"/>
<protein>
    <recommendedName>
        <fullName evidence="4">Phosphoribosylglycinamide formyltransferase</fullName>
        <ecNumber evidence="4">2.1.2.2</ecNumber>
    </recommendedName>
    <alternativeName>
        <fullName evidence="4">5'-phosphoribosylglycinamide transformylase</fullName>
    </alternativeName>
    <alternativeName>
        <fullName evidence="4">GAR transformylase</fullName>
        <shortName evidence="4">GART</shortName>
    </alternativeName>
</protein>
<sequence length="220" mass="22680">MRCVLLASGSGTLTQAVLDACAGSPGAPGVEIAAVGSDRPEAPVLARAKAAGVPAFTVRPGDYADRAAWDAALAQAVAAFAPDWVVSAGFMRVLGPAFTDRFPERIINTHPALLPSFPGAHAVRDALAHGVKVTGTTIHLIDAGVDTGPIIAQFPVRIAPGEDEDSLHERIRAVERRELVALLRFLGTGSLSASGRIVTGYDPAAAPANPSDPTNPKENP</sequence>
<feature type="domain" description="Formyl transferase N-terminal" evidence="6">
    <location>
        <begin position="1"/>
        <end position="181"/>
    </location>
</feature>
<accession>A0A6N9H7E2</accession>
<feature type="binding site" evidence="4">
    <location>
        <position position="108"/>
    </location>
    <ligand>
        <name>(6R)-10-formyltetrahydrofolate</name>
        <dbReference type="ChEBI" id="CHEBI:195366"/>
    </ligand>
</feature>
<dbReference type="GO" id="GO:0006189">
    <property type="term" value="P:'de novo' IMP biosynthetic process"/>
    <property type="evidence" value="ECO:0007669"/>
    <property type="project" value="UniProtKB-UniRule"/>
</dbReference>
<dbReference type="GO" id="GO:0004644">
    <property type="term" value="F:phosphoribosylglycinamide formyltransferase activity"/>
    <property type="evidence" value="ECO:0007669"/>
    <property type="project" value="UniProtKB-UniRule"/>
</dbReference>
<dbReference type="PANTHER" id="PTHR43369:SF2">
    <property type="entry name" value="PHOSPHORIBOSYLGLYCINAMIDE FORMYLTRANSFERASE"/>
    <property type="match status" value="1"/>
</dbReference>
<name>A0A6N9H7E2_9MICO</name>
<dbReference type="Pfam" id="PF00551">
    <property type="entry name" value="Formyl_trans_N"/>
    <property type="match status" value="1"/>
</dbReference>